<dbReference type="SUPFAM" id="SSF51905">
    <property type="entry name" value="FAD/NAD(P)-binding domain"/>
    <property type="match status" value="1"/>
</dbReference>
<dbReference type="InterPro" id="IPR036188">
    <property type="entry name" value="FAD/NAD-bd_sf"/>
</dbReference>
<dbReference type="RefSeq" id="XP_008716963.1">
    <property type="nucleotide sequence ID" value="XM_008718741.1"/>
</dbReference>
<organism evidence="5 6">
    <name type="scientific">Cyphellophora europaea (strain CBS 101466)</name>
    <name type="common">Phialophora europaea</name>
    <dbReference type="NCBI Taxonomy" id="1220924"/>
    <lineage>
        <taxon>Eukaryota</taxon>
        <taxon>Fungi</taxon>
        <taxon>Dikarya</taxon>
        <taxon>Ascomycota</taxon>
        <taxon>Pezizomycotina</taxon>
        <taxon>Eurotiomycetes</taxon>
        <taxon>Chaetothyriomycetidae</taxon>
        <taxon>Chaetothyriales</taxon>
        <taxon>Cyphellophoraceae</taxon>
        <taxon>Cyphellophora</taxon>
    </lineage>
</organism>
<evidence type="ECO:0000256" key="1">
    <source>
        <dbReference type="ARBA" id="ARBA00022630"/>
    </source>
</evidence>
<accession>W2RUY8</accession>
<feature type="compositionally biased region" description="Basic and acidic residues" evidence="4">
    <location>
        <begin position="652"/>
        <end position="665"/>
    </location>
</feature>
<feature type="region of interest" description="Disordered" evidence="4">
    <location>
        <begin position="652"/>
        <end position="674"/>
    </location>
</feature>
<dbReference type="VEuPathDB" id="FungiDB:HMPREF1541_04395"/>
<evidence type="ECO:0000313" key="5">
    <source>
        <dbReference type="EMBL" id="ETN40120.1"/>
    </source>
</evidence>
<dbReference type="EMBL" id="KB822720">
    <property type="protein sequence ID" value="ETN40120.1"/>
    <property type="molecule type" value="Genomic_DNA"/>
</dbReference>
<name>W2RUY8_CYPE1</name>
<keyword evidence="2" id="KW-0274">FAD</keyword>
<dbReference type="GeneID" id="19971734"/>
<dbReference type="AlphaFoldDB" id="W2RUY8"/>
<reference evidence="5 6" key="1">
    <citation type="submission" date="2013-03" db="EMBL/GenBank/DDBJ databases">
        <title>The Genome Sequence of Phialophora europaea CBS 101466.</title>
        <authorList>
            <consortium name="The Broad Institute Genomics Platform"/>
            <person name="Cuomo C."/>
            <person name="de Hoog S."/>
            <person name="Gorbushina A."/>
            <person name="Walker B."/>
            <person name="Young S.K."/>
            <person name="Zeng Q."/>
            <person name="Gargeya S."/>
            <person name="Fitzgerald M."/>
            <person name="Haas B."/>
            <person name="Abouelleil A."/>
            <person name="Allen A.W."/>
            <person name="Alvarado L."/>
            <person name="Arachchi H.M."/>
            <person name="Berlin A.M."/>
            <person name="Chapman S.B."/>
            <person name="Gainer-Dewar J."/>
            <person name="Goldberg J."/>
            <person name="Griggs A."/>
            <person name="Gujja S."/>
            <person name="Hansen M."/>
            <person name="Howarth C."/>
            <person name="Imamovic A."/>
            <person name="Ireland A."/>
            <person name="Larimer J."/>
            <person name="McCowan C."/>
            <person name="Murphy C."/>
            <person name="Pearson M."/>
            <person name="Poon T.W."/>
            <person name="Priest M."/>
            <person name="Roberts A."/>
            <person name="Saif S."/>
            <person name="Shea T."/>
            <person name="Sisk P."/>
            <person name="Sykes S."/>
            <person name="Wortman J."/>
            <person name="Nusbaum C."/>
            <person name="Birren B."/>
        </authorList>
    </citation>
    <scope>NUCLEOTIDE SEQUENCE [LARGE SCALE GENOMIC DNA]</scope>
    <source>
        <strain evidence="5 6">CBS 101466</strain>
    </source>
</reference>
<keyword evidence="3" id="KW-0560">Oxidoreductase</keyword>
<evidence type="ECO:0008006" key="7">
    <source>
        <dbReference type="Google" id="ProtNLM"/>
    </source>
</evidence>
<proteinExistence type="predicted"/>
<keyword evidence="1" id="KW-0285">Flavoprotein</keyword>
<dbReference type="InParanoid" id="W2RUY8"/>
<dbReference type="eggNOG" id="KOG1399">
    <property type="taxonomic scope" value="Eukaryota"/>
</dbReference>
<dbReference type="PRINTS" id="PR00368">
    <property type="entry name" value="FADPNR"/>
</dbReference>
<evidence type="ECO:0000256" key="4">
    <source>
        <dbReference type="SAM" id="MobiDB-lite"/>
    </source>
</evidence>
<dbReference type="OrthoDB" id="2915840at2759"/>
<protein>
    <recommendedName>
        <fullName evidence="7">FAD/NAD(P)-binding domain-containing protein</fullName>
    </recommendedName>
</protein>
<gene>
    <name evidence="5" type="ORF">HMPREF1541_04395</name>
</gene>
<sequence length="674" mass="74583">MAHPPHHAPQAPNRPAEVIVVGAGWGGLAAASTYERLARLLNRSINLSIIDAHSAAGGVWSPDRLYPGLYAHTPTGLFEYGDATMVDAEHPRYSPLSGYAVGEYLQRYARDKGLWERCHFDERVVRVVRRGDGPNTGWHVRTVRVDGDGDKDGAGTTDYECDILLLAPGLYTRPRPLPSLPSPGTSNPFTGKSLHSTHMGRELPALVSDDSIRHVLVVGSAKSAAEACSLFLPGTSGQERGRFSVTWLVAPSPRGRGVTFLLADLANPGAEKALTRAASCIHSSLWDHGAGGMYEFLHSGRWLVGSWLVAIFWALLDCMVGWSARKVYGKSGKGEVVRPSGVRTGVEWEILNCVQLPPHHELVKALSKGEDGMVEMKRARVKGLSGREATLADEAGREEGVPCDAVLWCTGWLPSVDFFEGEERERMGAPMPLEGTDTKQVYLNSDINLTNSSMVAAADKRVMELFPRLKDPHPPPDRPPKHTPYALFRNIISPWCLTHDDRSIAFVDMSATGATAIAAQLSALWAAAWCQGMLDRKAVLGLDTGTTNLEHRADVAEDAIEREAYWQTAQEMAFLRRRWGEKQSQDLHLGPAVQAYADRLCLDLEVKVERKRTGKEQGFRQSWRAWAREWFEGYEAKDYEGVVEEFFERWKKREGRREGERKGDSLKLVNGADD</sequence>
<dbReference type="InterPro" id="IPR050346">
    <property type="entry name" value="FMO-like"/>
</dbReference>
<evidence type="ECO:0000313" key="6">
    <source>
        <dbReference type="Proteomes" id="UP000030752"/>
    </source>
</evidence>
<dbReference type="Pfam" id="PF13450">
    <property type="entry name" value="NAD_binding_8"/>
    <property type="match status" value="1"/>
</dbReference>
<dbReference type="HOGENOM" id="CLU_019225_1_0_1"/>
<keyword evidence="6" id="KW-1185">Reference proteome</keyword>
<dbReference type="Proteomes" id="UP000030752">
    <property type="component" value="Unassembled WGS sequence"/>
</dbReference>
<dbReference type="GO" id="GO:0016491">
    <property type="term" value="F:oxidoreductase activity"/>
    <property type="evidence" value="ECO:0007669"/>
    <property type="project" value="UniProtKB-KW"/>
</dbReference>
<evidence type="ECO:0000256" key="2">
    <source>
        <dbReference type="ARBA" id="ARBA00022827"/>
    </source>
</evidence>
<evidence type="ECO:0000256" key="3">
    <source>
        <dbReference type="ARBA" id="ARBA00023002"/>
    </source>
</evidence>
<dbReference type="Gene3D" id="3.50.50.60">
    <property type="entry name" value="FAD/NAD(P)-binding domain"/>
    <property type="match status" value="1"/>
</dbReference>
<dbReference type="PANTHER" id="PTHR23023">
    <property type="entry name" value="DIMETHYLANILINE MONOOXYGENASE"/>
    <property type="match status" value="1"/>
</dbReference>